<sequence length="205" mass="22536">MHNTQSAAPRAGRTRVEGAPSQGRLLAWKGVNTMTGKRAPCKARTWTGLMWLRRADANRNNTVCRASILIPSYRTSSVMPPVTPPIPGPNTLLDVFAALLAIVLRVLVDRVHTHRRSRTNLRSSSLAGIALSTSRTERIHCSHHVATLILTLVLGALISSTYLKTCAVRNPATSDTFAVPPMPFRCRLFRQSRSNDILQILRPVG</sequence>
<evidence type="ECO:0000256" key="2">
    <source>
        <dbReference type="SAM" id="Phobius"/>
    </source>
</evidence>
<dbReference type="EMBL" id="JAWRVI010000228">
    <property type="protein sequence ID" value="KAK4071296.1"/>
    <property type="molecule type" value="Genomic_DNA"/>
</dbReference>
<reference evidence="3 4" key="1">
    <citation type="journal article" date="2024" name="Microbiol. Resour. Announc.">
        <title>Genome annotations for the ascomycete fungi Trichoderma harzianum, Trichoderma aggressivum, and Purpureocillium lilacinum.</title>
        <authorList>
            <person name="Beijen E.P.W."/>
            <person name="Ohm R.A."/>
        </authorList>
    </citation>
    <scope>NUCLEOTIDE SEQUENCE [LARGE SCALE GENOMIC DNA]</scope>
    <source>
        <strain evidence="3 4">CBS 150709</strain>
    </source>
</reference>
<proteinExistence type="predicted"/>
<evidence type="ECO:0000313" key="4">
    <source>
        <dbReference type="Proteomes" id="UP001287286"/>
    </source>
</evidence>
<organism evidence="3 4">
    <name type="scientific">Purpureocillium lilacinum</name>
    <name type="common">Paecilomyces lilacinus</name>
    <dbReference type="NCBI Taxonomy" id="33203"/>
    <lineage>
        <taxon>Eukaryota</taxon>
        <taxon>Fungi</taxon>
        <taxon>Dikarya</taxon>
        <taxon>Ascomycota</taxon>
        <taxon>Pezizomycotina</taxon>
        <taxon>Sordariomycetes</taxon>
        <taxon>Hypocreomycetidae</taxon>
        <taxon>Hypocreales</taxon>
        <taxon>Ophiocordycipitaceae</taxon>
        <taxon>Purpureocillium</taxon>
    </lineage>
</organism>
<keyword evidence="4" id="KW-1185">Reference proteome</keyword>
<gene>
    <name evidence="3" type="ORF">Purlil1_13475</name>
</gene>
<accession>A0ABR0BDZ5</accession>
<keyword evidence="2" id="KW-0812">Transmembrane</keyword>
<comment type="caution">
    <text evidence="3">The sequence shown here is derived from an EMBL/GenBank/DDBJ whole genome shotgun (WGS) entry which is preliminary data.</text>
</comment>
<feature type="region of interest" description="Disordered" evidence="1">
    <location>
        <begin position="1"/>
        <end position="20"/>
    </location>
</feature>
<keyword evidence="2" id="KW-1133">Transmembrane helix</keyword>
<evidence type="ECO:0000256" key="1">
    <source>
        <dbReference type="SAM" id="MobiDB-lite"/>
    </source>
</evidence>
<feature type="transmembrane region" description="Helical" evidence="2">
    <location>
        <begin position="91"/>
        <end position="108"/>
    </location>
</feature>
<protein>
    <submittedName>
        <fullName evidence="3">Uncharacterized protein</fullName>
    </submittedName>
</protein>
<dbReference type="Proteomes" id="UP001287286">
    <property type="component" value="Unassembled WGS sequence"/>
</dbReference>
<keyword evidence="2" id="KW-0472">Membrane</keyword>
<evidence type="ECO:0000313" key="3">
    <source>
        <dbReference type="EMBL" id="KAK4071296.1"/>
    </source>
</evidence>
<feature type="transmembrane region" description="Helical" evidence="2">
    <location>
        <begin position="145"/>
        <end position="163"/>
    </location>
</feature>
<name>A0ABR0BDZ5_PURLI</name>